<evidence type="ECO:0000313" key="1">
    <source>
        <dbReference type="EMBL" id="KAF5178004.1"/>
    </source>
</evidence>
<dbReference type="InterPro" id="IPR006476">
    <property type="entry name" value="CHP01589_pln"/>
</dbReference>
<dbReference type="PANTHER" id="PTHR31871:SF5">
    <property type="entry name" value="TRANSMEMBRANE PROTEIN"/>
    <property type="match status" value="1"/>
</dbReference>
<sequence length="103" mass="12626">MFHDHHYHNHHLPCLHCYPNSFIRVVQNLIERCLLLRMNQDDCVIALARHASIHPLITLTVWKELQKENRDFFQSYLHAISPRTFNYRPFQRETRFRRGNSWK</sequence>
<organism evidence="1 2">
    <name type="scientific">Thalictrum thalictroides</name>
    <name type="common">Rue-anemone</name>
    <name type="synonym">Anemone thalictroides</name>
    <dbReference type="NCBI Taxonomy" id="46969"/>
    <lineage>
        <taxon>Eukaryota</taxon>
        <taxon>Viridiplantae</taxon>
        <taxon>Streptophyta</taxon>
        <taxon>Embryophyta</taxon>
        <taxon>Tracheophyta</taxon>
        <taxon>Spermatophyta</taxon>
        <taxon>Magnoliopsida</taxon>
        <taxon>Ranunculales</taxon>
        <taxon>Ranunculaceae</taxon>
        <taxon>Thalictroideae</taxon>
        <taxon>Thalictrum</taxon>
    </lineage>
</organism>
<dbReference type="NCBIfam" id="TIGR01589">
    <property type="entry name" value="A_thal_3526"/>
    <property type="match status" value="1"/>
</dbReference>
<keyword evidence="2" id="KW-1185">Reference proteome</keyword>
<protein>
    <submittedName>
        <fullName evidence="1">Transmembrane protein</fullName>
    </submittedName>
</protein>
<proteinExistence type="predicted"/>
<name>A0A7J6UZA1_THATH</name>
<reference evidence="1 2" key="1">
    <citation type="submission" date="2020-06" db="EMBL/GenBank/DDBJ databases">
        <title>Transcriptomic and genomic resources for Thalictrum thalictroides and T. hernandezii: Facilitating candidate gene discovery in an emerging model plant lineage.</title>
        <authorList>
            <person name="Arias T."/>
            <person name="Riano-Pachon D.M."/>
            <person name="Di Stilio V.S."/>
        </authorList>
    </citation>
    <scope>NUCLEOTIDE SEQUENCE [LARGE SCALE GENOMIC DNA]</scope>
    <source>
        <strain evidence="2">cv. WT478/WT964</strain>
        <tissue evidence="1">Leaves</tissue>
    </source>
</reference>
<keyword evidence="1" id="KW-0812">Transmembrane</keyword>
<dbReference type="Pfam" id="PF09713">
    <property type="entry name" value="A_thal_3526"/>
    <property type="match status" value="1"/>
</dbReference>
<dbReference type="EMBL" id="JABWDY010040604">
    <property type="protein sequence ID" value="KAF5178004.1"/>
    <property type="molecule type" value="Genomic_DNA"/>
</dbReference>
<dbReference type="Proteomes" id="UP000554482">
    <property type="component" value="Unassembled WGS sequence"/>
</dbReference>
<dbReference type="AlphaFoldDB" id="A0A7J6UZA1"/>
<keyword evidence="1" id="KW-0472">Membrane</keyword>
<dbReference type="OrthoDB" id="765837at2759"/>
<comment type="caution">
    <text evidence="1">The sequence shown here is derived from an EMBL/GenBank/DDBJ whole genome shotgun (WGS) entry which is preliminary data.</text>
</comment>
<dbReference type="PANTHER" id="PTHR31871">
    <property type="entry name" value="OS02G0137100 PROTEIN"/>
    <property type="match status" value="1"/>
</dbReference>
<evidence type="ECO:0000313" key="2">
    <source>
        <dbReference type="Proteomes" id="UP000554482"/>
    </source>
</evidence>
<gene>
    <name evidence="1" type="ORF">FRX31_032411</name>
</gene>
<accession>A0A7J6UZA1</accession>